<dbReference type="AlphaFoldDB" id="A0A0F4LGM1"/>
<dbReference type="GO" id="GO:0015808">
    <property type="term" value="P:L-alanine transport"/>
    <property type="evidence" value="ECO:0007669"/>
    <property type="project" value="TreeGrafter"/>
</dbReference>
<dbReference type="InterPro" id="IPR032823">
    <property type="entry name" value="BCA_ABC_TP_C"/>
</dbReference>
<dbReference type="STRING" id="1218507.JF74_02520"/>
<comment type="caution">
    <text evidence="5">The sequence shown here is derived from an EMBL/GenBank/DDBJ whole genome shotgun (WGS) entry which is preliminary data.</text>
</comment>
<dbReference type="GO" id="GO:1903806">
    <property type="term" value="P:L-isoleucine import across plasma membrane"/>
    <property type="evidence" value="ECO:0007669"/>
    <property type="project" value="TreeGrafter"/>
</dbReference>
<dbReference type="PROSITE" id="PS50893">
    <property type="entry name" value="ABC_TRANSPORTER_2"/>
    <property type="match status" value="1"/>
</dbReference>
<dbReference type="GO" id="GO:0015192">
    <property type="term" value="F:L-phenylalanine transmembrane transporter activity"/>
    <property type="evidence" value="ECO:0007669"/>
    <property type="project" value="TreeGrafter"/>
</dbReference>
<dbReference type="SMART" id="SM00382">
    <property type="entry name" value="AAA"/>
    <property type="match status" value="1"/>
</dbReference>
<evidence type="ECO:0000256" key="1">
    <source>
        <dbReference type="ARBA" id="ARBA00022448"/>
    </source>
</evidence>
<dbReference type="InterPro" id="IPR003593">
    <property type="entry name" value="AAA+_ATPase"/>
</dbReference>
<keyword evidence="3" id="KW-0067">ATP-binding</keyword>
<dbReference type="OrthoDB" id="9805514at2"/>
<dbReference type="Pfam" id="PF12399">
    <property type="entry name" value="BCA_ABC_TP_C"/>
    <property type="match status" value="1"/>
</dbReference>
<keyword evidence="1" id="KW-0813">Transport</keyword>
<proteinExistence type="predicted"/>
<accession>A0A0F4LGM1</accession>
<dbReference type="InterPro" id="IPR027417">
    <property type="entry name" value="P-loop_NTPase"/>
</dbReference>
<dbReference type="PATRIC" id="fig|1218507.3.peg.417"/>
<dbReference type="Pfam" id="PF00005">
    <property type="entry name" value="ABC_tran"/>
    <property type="match status" value="1"/>
</dbReference>
<dbReference type="Proteomes" id="UP000033531">
    <property type="component" value="Unassembled WGS sequence"/>
</dbReference>
<dbReference type="GO" id="GO:0015188">
    <property type="term" value="F:L-isoleucine transmembrane transporter activity"/>
    <property type="evidence" value="ECO:0007669"/>
    <property type="project" value="TreeGrafter"/>
</dbReference>
<dbReference type="PANTHER" id="PTHR45772">
    <property type="entry name" value="CONSERVED COMPONENT OF ABC TRANSPORTER FOR NATURAL AMINO ACIDS-RELATED"/>
    <property type="match status" value="1"/>
</dbReference>
<sequence>MPHLLDVDHVVRKFGGLTAVNDVSLHLDKHELVALIGPNGAGKTTLFNLLTGMVQVTSGKINLQVDDQNYDLTHKSAVQIADLGLSRTFQNIRLFKDLTVMDNVLTAMTNEYKENFLTTVFRLPNFYKTEKEMRAAAQKLLAIFDLTENEQTLAKNLPYGTQRRLEIVRALATHPQILFLDEPAAGMNPEETADLTNLIKYIQKEFQITVLLIEHDMSLVMNLAERIYVLDQGEILATGSPEEIKANPKVIEAYLGEGDD</sequence>
<evidence type="ECO:0000313" key="6">
    <source>
        <dbReference type="Proteomes" id="UP000033531"/>
    </source>
</evidence>
<dbReference type="GO" id="GO:0005524">
    <property type="term" value="F:ATP binding"/>
    <property type="evidence" value="ECO:0007669"/>
    <property type="project" value="UniProtKB-KW"/>
</dbReference>
<dbReference type="PANTHER" id="PTHR45772:SF7">
    <property type="entry name" value="AMINO ACID ABC TRANSPORTER ATP-BINDING PROTEIN"/>
    <property type="match status" value="1"/>
</dbReference>
<dbReference type="GO" id="GO:0005886">
    <property type="term" value="C:plasma membrane"/>
    <property type="evidence" value="ECO:0007669"/>
    <property type="project" value="TreeGrafter"/>
</dbReference>
<feature type="domain" description="ABC transporter" evidence="4">
    <location>
        <begin position="5"/>
        <end position="257"/>
    </location>
</feature>
<dbReference type="FunFam" id="3.40.50.300:FF:000421">
    <property type="entry name" value="Branched-chain amino acid ABC transporter ATP-binding protein"/>
    <property type="match status" value="1"/>
</dbReference>
<dbReference type="CDD" id="cd03219">
    <property type="entry name" value="ABC_Mj1267_LivG_branched"/>
    <property type="match status" value="1"/>
</dbReference>
<dbReference type="GO" id="GO:0016887">
    <property type="term" value="F:ATP hydrolysis activity"/>
    <property type="evidence" value="ECO:0007669"/>
    <property type="project" value="InterPro"/>
</dbReference>
<gene>
    <name evidence="5" type="primary">livD</name>
    <name evidence="5" type="ORF">JF74_02520</name>
</gene>
<name>A0A0F4LGM1_9LACO</name>
<keyword evidence="2" id="KW-0547">Nucleotide-binding</keyword>
<evidence type="ECO:0000256" key="2">
    <source>
        <dbReference type="ARBA" id="ARBA00022741"/>
    </source>
</evidence>
<dbReference type="EMBL" id="JXLI01000006">
    <property type="protein sequence ID" value="KJY57750.1"/>
    <property type="molecule type" value="Genomic_DNA"/>
</dbReference>
<dbReference type="Gene3D" id="3.40.50.300">
    <property type="entry name" value="P-loop containing nucleotide triphosphate hydrolases"/>
    <property type="match status" value="1"/>
</dbReference>
<dbReference type="GO" id="GO:1903805">
    <property type="term" value="P:L-valine import across plasma membrane"/>
    <property type="evidence" value="ECO:0007669"/>
    <property type="project" value="TreeGrafter"/>
</dbReference>
<dbReference type="GO" id="GO:0042941">
    <property type="term" value="P:D-alanine transmembrane transport"/>
    <property type="evidence" value="ECO:0007669"/>
    <property type="project" value="TreeGrafter"/>
</dbReference>
<dbReference type="InterPro" id="IPR003439">
    <property type="entry name" value="ABC_transporter-like_ATP-bd"/>
</dbReference>
<dbReference type="RefSeq" id="WP_046324202.1">
    <property type="nucleotide sequence ID" value="NZ_JBHTMT010000006.1"/>
</dbReference>
<dbReference type="InterPro" id="IPR051120">
    <property type="entry name" value="ABC_AA/LPS_Transport"/>
</dbReference>
<reference evidence="5 6" key="1">
    <citation type="submission" date="2015-01" db="EMBL/GenBank/DDBJ databases">
        <title>Comparative genomics of the lactic acid bacteria isolated from the honey bee gut.</title>
        <authorList>
            <person name="Ellegaard K.M."/>
            <person name="Tamarit D."/>
            <person name="Javelind E."/>
            <person name="Olofsson T."/>
            <person name="Andersson S.G."/>
            <person name="Vasquez A."/>
        </authorList>
    </citation>
    <scope>NUCLEOTIDE SEQUENCE [LARGE SCALE GENOMIC DNA]</scope>
    <source>
        <strain evidence="5 6">Hma8</strain>
    </source>
</reference>
<organism evidence="5 6">
    <name type="scientific">Lactobacillus melliventris</name>
    <dbReference type="NCBI Taxonomy" id="1218507"/>
    <lineage>
        <taxon>Bacteria</taxon>
        <taxon>Bacillati</taxon>
        <taxon>Bacillota</taxon>
        <taxon>Bacilli</taxon>
        <taxon>Lactobacillales</taxon>
        <taxon>Lactobacillaceae</taxon>
        <taxon>Lactobacillus</taxon>
    </lineage>
</organism>
<dbReference type="GO" id="GO:0005304">
    <property type="term" value="F:L-valine transmembrane transporter activity"/>
    <property type="evidence" value="ECO:0007669"/>
    <property type="project" value="TreeGrafter"/>
</dbReference>
<evidence type="ECO:0000256" key="3">
    <source>
        <dbReference type="ARBA" id="ARBA00022840"/>
    </source>
</evidence>
<protein>
    <submittedName>
        <fullName evidence="5">ABC superfamily ATP binding cassette transporter, ABC protein</fullName>
    </submittedName>
</protein>
<dbReference type="HOGENOM" id="CLU_000604_1_2_9"/>
<evidence type="ECO:0000313" key="5">
    <source>
        <dbReference type="EMBL" id="KJY57750.1"/>
    </source>
</evidence>
<evidence type="ECO:0000259" key="4">
    <source>
        <dbReference type="PROSITE" id="PS50893"/>
    </source>
</evidence>
<dbReference type="SUPFAM" id="SSF52540">
    <property type="entry name" value="P-loop containing nucleoside triphosphate hydrolases"/>
    <property type="match status" value="1"/>
</dbReference>